<dbReference type="AlphaFoldDB" id="A0A8H4QDG9"/>
<keyword evidence="3" id="KW-1185">Reference proteome</keyword>
<organism evidence="2 3">
    <name type="scientific">Ophiocordyceps camponoti-floridani</name>
    <dbReference type="NCBI Taxonomy" id="2030778"/>
    <lineage>
        <taxon>Eukaryota</taxon>
        <taxon>Fungi</taxon>
        <taxon>Dikarya</taxon>
        <taxon>Ascomycota</taxon>
        <taxon>Pezizomycotina</taxon>
        <taxon>Sordariomycetes</taxon>
        <taxon>Hypocreomycetidae</taxon>
        <taxon>Hypocreales</taxon>
        <taxon>Ophiocordycipitaceae</taxon>
        <taxon>Ophiocordyceps</taxon>
    </lineage>
</organism>
<evidence type="ECO:0000313" key="3">
    <source>
        <dbReference type="Proteomes" id="UP000562929"/>
    </source>
</evidence>
<reference evidence="2 3" key="1">
    <citation type="journal article" date="2020" name="G3 (Bethesda)">
        <title>Genetic Underpinnings of Host Manipulation by Ophiocordyceps as Revealed by Comparative Transcriptomics.</title>
        <authorList>
            <person name="Will I."/>
            <person name="Das B."/>
            <person name="Trinh T."/>
            <person name="Brachmann A."/>
            <person name="Ohm R.A."/>
            <person name="de Bekker C."/>
        </authorList>
    </citation>
    <scope>NUCLEOTIDE SEQUENCE [LARGE SCALE GENOMIC DNA]</scope>
    <source>
        <strain evidence="2 3">EC05</strain>
    </source>
</reference>
<dbReference type="EMBL" id="JAACLJ010000001">
    <property type="protein sequence ID" value="KAF4595462.1"/>
    <property type="molecule type" value="Genomic_DNA"/>
</dbReference>
<dbReference type="Proteomes" id="UP000562929">
    <property type="component" value="Unassembled WGS sequence"/>
</dbReference>
<gene>
    <name evidence="2" type="ORF">GQ602_001075</name>
</gene>
<protein>
    <submittedName>
        <fullName evidence="2">Uncharacterized protein</fullName>
    </submittedName>
</protein>
<evidence type="ECO:0000313" key="2">
    <source>
        <dbReference type="EMBL" id="KAF4595462.1"/>
    </source>
</evidence>
<sequence>MTSPPVRDDGATAAKMLLEGDCSASAMSLCTYIYIHGGSSKEGLDGFRHRGRAASRRLTAKASTTPAPPLTEQAKKTKRKRTGRSMNSWTGGHLPQDRQGRTLSARISVP</sequence>
<comment type="caution">
    <text evidence="2">The sequence shown here is derived from an EMBL/GenBank/DDBJ whole genome shotgun (WGS) entry which is preliminary data.</text>
</comment>
<accession>A0A8H4QDG9</accession>
<feature type="region of interest" description="Disordered" evidence="1">
    <location>
        <begin position="38"/>
        <end position="110"/>
    </location>
</feature>
<feature type="compositionally biased region" description="Basic residues" evidence="1">
    <location>
        <begin position="49"/>
        <end position="59"/>
    </location>
</feature>
<name>A0A8H4QDG9_9HYPO</name>
<evidence type="ECO:0000256" key="1">
    <source>
        <dbReference type="SAM" id="MobiDB-lite"/>
    </source>
</evidence>
<proteinExistence type="predicted"/>